<accession>A0A165ZIQ2</accession>
<dbReference type="STRING" id="436010.A0A165ZIQ2"/>
<dbReference type="Proteomes" id="UP000076532">
    <property type="component" value="Unassembled WGS sequence"/>
</dbReference>
<gene>
    <name evidence="1" type="ORF">FIBSPDRAFT_757909</name>
</gene>
<dbReference type="OrthoDB" id="3234307at2759"/>
<protein>
    <submittedName>
        <fullName evidence="1">Uncharacterized protein</fullName>
    </submittedName>
</protein>
<evidence type="ECO:0000313" key="2">
    <source>
        <dbReference type="Proteomes" id="UP000076532"/>
    </source>
</evidence>
<sequence>MNTHHSRWKESILCHNIVDVRHRPGINNPVADGLSRMWRNRPRTDTDGSSWSVLPNWEASRGILHDIMQVSDSPGFPSHHLEDKFRGDIFFAPVVRHLLGKSAGDSIPERRRAMHRAEGFMIENDKLWRVSGKKTDRVAKTECVPAALGFQIALNEHLKEGHFNPDLIKLRIRDRYFWPGLD</sequence>
<evidence type="ECO:0000313" key="1">
    <source>
        <dbReference type="EMBL" id="KZP10634.1"/>
    </source>
</evidence>
<dbReference type="Gene3D" id="1.10.340.70">
    <property type="match status" value="1"/>
</dbReference>
<organism evidence="1 2">
    <name type="scientific">Athelia psychrophila</name>
    <dbReference type="NCBI Taxonomy" id="1759441"/>
    <lineage>
        <taxon>Eukaryota</taxon>
        <taxon>Fungi</taxon>
        <taxon>Dikarya</taxon>
        <taxon>Basidiomycota</taxon>
        <taxon>Agaricomycotina</taxon>
        <taxon>Agaricomycetes</taxon>
        <taxon>Agaricomycetidae</taxon>
        <taxon>Atheliales</taxon>
        <taxon>Atheliaceae</taxon>
        <taxon>Athelia</taxon>
    </lineage>
</organism>
<dbReference type="EMBL" id="KV417676">
    <property type="protein sequence ID" value="KZP10634.1"/>
    <property type="molecule type" value="Genomic_DNA"/>
</dbReference>
<reference evidence="1 2" key="1">
    <citation type="journal article" date="2016" name="Mol. Biol. Evol.">
        <title>Comparative Genomics of Early-Diverging Mushroom-Forming Fungi Provides Insights into the Origins of Lignocellulose Decay Capabilities.</title>
        <authorList>
            <person name="Nagy L.G."/>
            <person name="Riley R."/>
            <person name="Tritt A."/>
            <person name="Adam C."/>
            <person name="Daum C."/>
            <person name="Floudas D."/>
            <person name="Sun H."/>
            <person name="Yadav J.S."/>
            <person name="Pangilinan J."/>
            <person name="Larsson K.H."/>
            <person name="Matsuura K."/>
            <person name="Barry K."/>
            <person name="Labutti K."/>
            <person name="Kuo R."/>
            <person name="Ohm R.A."/>
            <person name="Bhattacharya S.S."/>
            <person name="Shirouzu T."/>
            <person name="Yoshinaga Y."/>
            <person name="Martin F.M."/>
            <person name="Grigoriev I.V."/>
            <person name="Hibbett D.S."/>
        </authorList>
    </citation>
    <scope>NUCLEOTIDE SEQUENCE [LARGE SCALE GENOMIC DNA]</scope>
    <source>
        <strain evidence="1 2">CBS 109695</strain>
    </source>
</reference>
<name>A0A165ZIQ2_9AGAM</name>
<dbReference type="AlphaFoldDB" id="A0A165ZIQ2"/>
<keyword evidence="2" id="KW-1185">Reference proteome</keyword>
<feature type="non-terminal residue" evidence="1">
    <location>
        <position position="182"/>
    </location>
</feature>
<proteinExistence type="predicted"/>